<organism evidence="1 2">
    <name type="scientific">Colletotrichum trifolii</name>
    <dbReference type="NCBI Taxonomy" id="5466"/>
    <lineage>
        <taxon>Eukaryota</taxon>
        <taxon>Fungi</taxon>
        <taxon>Dikarya</taxon>
        <taxon>Ascomycota</taxon>
        <taxon>Pezizomycotina</taxon>
        <taxon>Sordariomycetes</taxon>
        <taxon>Hypocreomycetidae</taxon>
        <taxon>Glomerellales</taxon>
        <taxon>Glomerellaceae</taxon>
        <taxon>Colletotrichum</taxon>
        <taxon>Colletotrichum orbiculare species complex</taxon>
    </lineage>
</organism>
<protein>
    <submittedName>
        <fullName evidence="1">Uncharacterized protein</fullName>
    </submittedName>
</protein>
<gene>
    <name evidence="1" type="ORF">CTRI78_v002888</name>
</gene>
<accession>A0A4R8RWZ1</accession>
<evidence type="ECO:0000313" key="1">
    <source>
        <dbReference type="EMBL" id="TDZ67654.1"/>
    </source>
</evidence>
<proteinExistence type="predicted"/>
<keyword evidence="2" id="KW-1185">Reference proteome</keyword>
<name>A0A4R8RWZ1_COLTR</name>
<dbReference type="EMBL" id="RYZW01000016">
    <property type="protein sequence ID" value="TDZ67654.1"/>
    <property type="molecule type" value="Genomic_DNA"/>
</dbReference>
<comment type="caution">
    <text evidence="1">The sequence shown here is derived from an EMBL/GenBank/DDBJ whole genome shotgun (WGS) entry which is preliminary data.</text>
</comment>
<dbReference type="Proteomes" id="UP000295703">
    <property type="component" value="Unassembled WGS sequence"/>
</dbReference>
<sequence>MIPFSGPRHEDDFPHFDDIPSLGEFDEYDLDVSSQAWDKISITDLFTMDGNCFDCSPLVEHWPSSSTITFVCSNGTVVVDEEFVCKVSEKLMMYLRLDPHQAQIRYIYAYDADSASLQMLLSIAHYIVRPESKDVETTMLKTYRLAERWEMPYVCDALDWVVALAHDWVLYRNLWRIAEMTEEEYLKRQRILEDAQAALQKCRKD</sequence>
<reference evidence="1 2" key="1">
    <citation type="submission" date="2018-12" db="EMBL/GenBank/DDBJ databases">
        <title>Genome sequence and assembly of Colletotrichum trifolii.</title>
        <authorList>
            <person name="Gan P."/>
            <person name="Shirasu K."/>
        </authorList>
    </citation>
    <scope>NUCLEOTIDE SEQUENCE [LARGE SCALE GENOMIC DNA]</scope>
    <source>
        <strain evidence="1 2">543-2</strain>
    </source>
</reference>
<dbReference type="AlphaFoldDB" id="A0A4R8RWZ1"/>
<evidence type="ECO:0000313" key="2">
    <source>
        <dbReference type="Proteomes" id="UP000295703"/>
    </source>
</evidence>